<evidence type="ECO:0000313" key="2">
    <source>
        <dbReference type="Proteomes" id="UP000293568"/>
    </source>
</evidence>
<gene>
    <name evidence="1" type="ORF">ET464_14070</name>
</gene>
<dbReference type="OrthoDB" id="2679017at2"/>
<dbReference type="EMBL" id="CP035492">
    <property type="protein sequence ID" value="QAY67349.1"/>
    <property type="molecule type" value="Genomic_DNA"/>
</dbReference>
<reference evidence="1 2" key="1">
    <citation type="submission" date="2019-01" db="EMBL/GenBank/DDBJ databases">
        <title>Genome sequencing of strain FW100M-2.</title>
        <authorList>
            <person name="Heo J."/>
            <person name="Kim S.-J."/>
            <person name="Kim J.-S."/>
            <person name="Hong S.-B."/>
            <person name="Kwon S.-W."/>
        </authorList>
    </citation>
    <scope>NUCLEOTIDE SEQUENCE [LARGE SCALE GENOMIC DNA]</scope>
    <source>
        <strain evidence="1 2">FW100M-2</strain>
    </source>
</reference>
<keyword evidence="2" id="KW-1185">Reference proteome</keyword>
<evidence type="ECO:0000313" key="1">
    <source>
        <dbReference type="EMBL" id="QAY67349.1"/>
    </source>
</evidence>
<dbReference type="AlphaFoldDB" id="A0A4P6EZV4"/>
<evidence type="ECO:0008006" key="3">
    <source>
        <dbReference type="Google" id="ProtNLM"/>
    </source>
</evidence>
<sequence>MFNTKRMQRRSRWKLRFLLWGFSAVLLVSIIGCGKDASHPHANNYGHDGYLGLSNSNPNLPNSFSYLNIKSDGKMVRQVLEPVQGIKHLGLNFNGADLYVNVKADPSMSDENVRLLGEKVHKIVQFNMPRYHVHVTAKK</sequence>
<proteinExistence type="predicted"/>
<protein>
    <recommendedName>
        <fullName evidence="3">Cation efflux protein cytoplasmic domain-containing protein</fullName>
    </recommendedName>
</protein>
<dbReference type="PROSITE" id="PS51257">
    <property type="entry name" value="PROKAR_LIPOPROTEIN"/>
    <property type="match status" value="1"/>
</dbReference>
<name>A0A4P6EZV4_9BACL</name>
<dbReference type="RefSeq" id="WP_129441905.1">
    <property type="nucleotide sequence ID" value="NZ_CP035492.1"/>
</dbReference>
<dbReference type="Proteomes" id="UP000293568">
    <property type="component" value="Chromosome"/>
</dbReference>
<organism evidence="1 2">
    <name type="scientific">Paenibacillus protaetiae</name>
    <dbReference type="NCBI Taxonomy" id="2509456"/>
    <lineage>
        <taxon>Bacteria</taxon>
        <taxon>Bacillati</taxon>
        <taxon>Bacillota</taxon>
        <taxon>Bacilli</taxon>
        <taxon>Bacillales</taxon>
        <taxon>Paenibacillaceae</taxon>
        <taxon>Paenibacillus</taxon>
    </lineage>
</organism>
<dbReference type="KEGG" id="pprt:ET464_14070"/>
<accession>A0A4P6EZV4</accession>